<name>A0ABV6UF52_9ACTN</name>
<evidence type="ECO:0000256" key="4">
    <source>
        <dbReference type="ARBA" id="ARBA00013208"/>
    </source>
</evidence>
<feature type="compositionally biased region" description="Basic and acidic residues" evidence="7">
    <location>
        <begin position="21"/>
        <end position="30"/>
    </location>
</feature>
<reference evidence="9 10" key="1">
    <citation type="submission" date="2024-09" db="EMBL/GenBank/DDBJ databases">
        <authorList>
            <person name="Lee S.D."/>
        </authorList>
    </citation>
    <scope>NUCLEOTIDE SEQUENCE [LARGE SCALE GENOMIC DNA]</scope>
    <source>
        <strain evidence="9 10">N1-5</strain>
    </source>
</reference>
<evidence type="ECO:0000256" key="2">
    <source>
        <dbReference type="ARBA" id="ARBA00004401"/>
    </source>
</evidence>
<comment type="catalytic activity">
    <reaction evidence="1 6">
        <text>Cleavage of hydrophobic, N-terminal signal or leader sequences from secreted and periplasmic proteins.</text>
        <dbReference type="EC" id="3.4.21.89"/>
    </reaction>
</comment>
<dbReference type="EMBL" id="JBHEZZ010000001">
    <property type="protein sequence ID" value="MFC1400080.1"/>
    <property type="molecule type" value="Genomic_DNA"/>
</dbReference>
<proteinExistence type="inferred from homology"/>
<evidence type="ECO:0000259" key="8">
    <source>
        <dbReference type="Pfam" id="PF10502"/>
    </source>
</evidence>
<dbReference type="Pfam" id="PF10502">
    <property type="entry name" value="Peptidase_S26"/>
    <property type="match status" value="1"/>
</dbReference>
<feature type="transmembrane region" description="Helical" evidence="6">
    <location>
        <begin position="40"/>
        <end position="62"/>
    </location>
</feature>
<organism evidence="9 10">
    <name type="scientific">Streptacidiphilus cavernicola</name>
    <dbReference type="NCBI Taxonomy" id="3342716"/>
    <lineage>
        <taxon>Bacteria</taxon>
        <taxon>Bacillati</taxon>
        <taxon>Actinomycetota</taxon>
        <taxon>Actinomycetes</taxon>
        <taxon>Kitasatosporales</taxon>
        <taxon>Streptomycetaceae</taxon>
        <taxon>Streptacidiphilus</taxon>
    </lineage>
</organism>
<keyword evidence="5 6" id="KW-0378">Hydrolase</keyword>
<evidence type="ECO:0000313" key="9">
    <source>
        <dbReference type="EMBL" id="MFC1400080.1"/>
    </source>
</evidence>
<dbReference type="RefSeq" id="WP_037594560.1">
    <property type="nucleotide sequence ID" value="NZ_JBHEZZ010000001.1"/>
</dbReference>
<feature type="transmembrane region" description="Helical" evidence="6">
    <location>
        <begin position="262"/>
        <end position="283"/>
    </location>
</feature>
<dbReference type="PRINTS" id="PR00727">
    <property type="entry name" value="LEADERPTASE"/>
</dbReference>
<gene>
    <name evidence="9" type="primary">lepB</name>
    <name evidence="9" type="ORF">ACEZDJ_02120</name>
</gene>
<dbReference type="EC" id="3.4.21.89" evidence="4 6"/>
<sequence length="296" mass="31375">MDRQVADGVSAGGATAGGASADRETAGPRERPRRPLWKELPLLVVVALVLSVLIKTFFVQAFSIPSDSMNNALVKNDRVLVDKFSPWLGVTPQRGQVIVFHDPGNWLDPSELPQPSSSATVRHLQSVLSWIGLMPSANEADLIKRVIAVGGDTVVCNAGAPVSVDGVALSEPYIYPGATPCDNDPVGTVKIPSGYLWVMGDHRNDSEDSRYQRLHNTGGGLVPLKDVVGRAFVVAWPVGHWATLPVPSTFGQDGLPPENGSAAPYILTGLVVLVGAVPVTLWLRRRRGGSSPAADG</sequence>
<evidence type="ECO:0000256" key="7">
    <source>
        <dbReference type="SAM" id="MobiDB-lite"/>
    </source>
</evidence>
<comment type="similarity">
    <text evidence="3 6">Belongs to the peptidase S26 family.</text>
</comment>
<evidence type="ECO:0000313" key="10">
    <source>
        <dbReference type="Proteomes" id="UP001592528"/>
    </source>
</evidence>
<protein>
    <recommendedName>
        <fullName evidence="4 6">Signal peptidase I</fullName>
        <ecNumber evidence="4 6">3.4.21.89</ecNumber>
    </recommendedName>
</protein>
<feature type="domain" description="Peptidase S26" evidence="8">
    <location>
        <begin position="38"/>
        <end position="236"/>
    </location>
</feature>
<keyword evidence="6" id="KW-1133">Transmembrane helix</keyword>
<comment type="subcellular location">
    <subcellularLocation>
        <location evidence="2">Cell membrane</location>
        <topology evidence="2">Single-pass type II membrane protein</topology>
    </subcellularLocation>
    <subcellularLocation>
        <location evidence="6">Membrane</location>
        <topology evidence="6">Single-pass type II membrane protein</topology>
    </subcellularLocation>
</comment>
<dbReference type="SUPFAM" id="SSF51306">
    <property type="entry name" value="LexA/Signal peptidase"/>
    <property type="match status" value="1"/>
</dbReference>
<evidence type="ECO:0000256" key="6">
    <source>
        <dbReference type="RuleBase" id="RU362042"/>
    </source>
</evidence>
<dbReference type="CDD" id="cd06530">
    <property type="entry name" value="S26_SPase_I"/>
    <property type="match status" value="1"/>
</dbReference>
<dbReference type="InterPro" id="IPR019533">
    <property type="entry name" value="Peptidase_S26"/>
</dbReference>
<dbReference type="GO" id="GO:0009003">
    <property type="term" value="F:signal peptidase activity"/>
    <property type="evidence" value="ECO:0007669"/>
    <property type="project" value="UniProtKB-EC"/>
</dbReference>
<dbReference type="PANTHER" id="PTHR43390">
    <property type="entry name" value="SIGNAL PEPTIDASE I"/>
    <property type="match status" value="1"/>
</dbReference>
<keyword evidence="10" id="KW-1185">Reference proteome</keyword>
<dbReference type="NCBIfam" id="TIGR02227">
    <property type="entry name" value="sigpep_I_bact"/>
    <property type="match status" value="1"/>
</dbReference>
<keyword evidence="6" id="KW-0645">Protease</keyword>
<comment type="caution">
    <text evidence="9">The sequence shown here is derived from an EMBL/GenBank/DDBJ whole genome shotgun (WGS) entry which is preliminary data.</text>
</comment>
<feature type="region of interest" description="Disordered" evidence="7">
    <location>
        <begin position="1"/>
        <end position="32"/>
    </location>
</feature>
<accession>A0ABV6UF52</accession>
<dbReference type="InterPro" id="IPR036286">
    <property type="entry name" value="LexA/Signal_pep-like_sf"/>
</dbReference>
<dbReference type="InterPro" id="IPR000223">
    <property type="entry name" value="Pept_S26A_signal_pept_1"/>
</dbReference>
<dbReference type="PROSITE" id="PS00761">
    <property type="entry name" value="SPASE_I_3"/>
    <property type="match status" value="1"/>
</dbReference>
<keyword evidence="6" id="KW-0472">Membrane</keyword>
<dbReference type="InterPro" id="IPR019758">
    <property type="entry name" value="Pept_S26A_signal_pept_1_CS"/>
</dbReference>
<dbReference type="Gene3D" id="2.10.109.10">
    <property type="entry name" value="Umud Fragment, subunit A"/>
    <property type="match status" value="1"/>
</dbReference>
<evidence type="ECO:0000256" key="3">
    <source>
        <dbReference type="ARBA" id="ARBA00009370"/>
    </source>
</evidence>
<evidence type="ECO:0000256" key="5">
    <source>
        <dbReference type="ARBA" id="ARBA00022801"/>
    </source>
</evidence>
<dbReference type="Proteomes" id="UP001592528">
    <property type="component" value="Unassembled WGS sequence"/>
</dbReference>
<comment type="caution">
    <text evidence="6">Lacks conserved residue(s) required for the propagation of feature annotation.</text>
</comment>
<evidence type="ECO:0000256" key="1">
    <source>
        <dbReference type="ARBA" id="ARBA00000677"/>
    </source>
</evidence>
<dbReference type="PANTHER" id="PTHR43390:SF1">
    <property type="entry name" value="CHLOROPLAST PROCESSING PEPTIDASE"/>
    <property type="match status" value="1"/>
</dbReference>
<keyword evidence="6" id="KW-0812">Transmembrane</keyword>